<dbReference type="EMBL" id="JAXCGZ010014384">
    <property type="protein sequence ID" value="KAK7071514.1"/>
    <property type="molecule type" value="Genomic_DNA"/>
</dbReference>
<organism evidence="2 3">
    <name type="scientific">Halocaridina rubra</name>
    <name type="common">Hawaiian red shrimp</name>
    <dbReference type="NCBI Taxonomy" id="373956"/>
    <lineage>
        <taxon>Eukaryota</taxon>
        <taxon>Metazoa</taxon>
        <taxon>Ecdysozoa</taxon>
        <taxon>Arthropoda</taxon>
        <taxon>Crustacea</taxon>
        <taxon>Multicrustacea</taxon>
        <taxon>Malacostraca</taxon>
        <taxon>Eumalacostraca</taxon>
        <taxon>Eucarida</taxon>
        <taxon>Decapoda</taxon>
        <taxon>Pleocyemata</taxon>
        <taxon>Caridea</taxon>
        <taxon>Atyoidea</taxon>
        <taxon>Atyidae</taxon>
        <taxon>Halocaridina</taxon>
    </lineage>
</organism>
<name>A0AAN9A252_HALRR</name>
<feature type="region of interest" description="Disordered" evidence="1">
    <location>
        <begin position="1"/>
        <end position="22"/>
    </location>
</feature>
<keyword evidence="3" id="KW-1185">Reference proteome</keyword>
<proteinExistence type="predicted"/>
<reference evidence="2 3" key="1">
    <citation type="submission" date="2023-11" db="EMBL/GenBank/DDBJ databases">
        <title>Halocaridina rubra genome assembly.</title>
        <authorList>
            <person name="Smith C."/>
        </authorList>
    </citation>
    <scope>NUCLEOTIDE SEQUENCE [LARGE SCALE GENOMIC DNA]</scope>
    <source>
        <strain evidence="2">EP-1</strain>
        <tissue evidence="2">Whole</tissue>
    </source>
</reference>
<feature type="non-terminal residue" evidence="2">
    <location>
        <position position="72"/>
    </location>
</feature>
<accession>A0AAN9A252</accession>
<dbReference type="AlphaFoldDB" id="A0AAN9A252"/>
<evidence type="ECO:0000256" key="1">
    <source>
        <dbReference type="SAM" id="MobiDB-lite"/>
    </source>
</evidence>
<dbReference type="Proteomes" id="UP001381693">
    <property type="component" value="Unassembled WGS sequence"/>
</dbReference>
<sequence length="72" mass="7682">MLGSAFNSARTPPPPPSSFTSVAFRTPSSVAAHNILLSGSQLMAPSTRHSGVRRISRDRVDYTIDLRADTPG</sequence>
<evidence type="ECO:0000313" key="3">
    <source>
        <dbReference type="Proteomes" id="UP001381693"/>
    </source>
</evidence>
<comment type="caution">
    <text evidence="2">The sequence shown here is derived from an EMBL/GenBank/DDBJ whole genome shotgun (WGS) entry which is preliminary data.</text>
</comment>
<gene>
    <name evidence="2" type="ORF">SK128_028312</name>
</gene>
<evidence type="ECO:0000313" key="2">
    <source>
        <dbReference type="EMBL" id="KAK7071514.1"/>
    </source>
</evidence>
<feature type="compositionally biased region" description="Polar residues" evidence="1">
    <location>
        <begin position="1"/>
        <end position="10"/>
    </location>
</feature>
<protein>
    <submittedName>
        <fullName evidence="2">Uncharacterized protein</fullName>
    </submittedName>
</protein>